<reference evidence="2 3" key="1">
    <citation type="submission" date="2023-01" db="EMBL/GenBank/DDBJ databases">
        <authorList>
            <person name="Whitehead M."/>
        </authorList>
    </citation>
    <scope>NUCLEOTIDE SEQUENCE [LARGE SCALE GENOMIC DNA]</scope>
</reference>
<keyword evidence="3" id="KW-1185">Reference proteome</keyword>
<dbReference type="EMBL" id="CARXXK010000002">
    <property type="protein sequence ID" value="CAI6353850.1"/>
    <property type="molecule type" value="Genomic_DNA"/>
</dbReference>
<dbReference type="SUPFAM" id="SSF53098">
    <property type="entry name" value="Ribonuclease H-like"/>
    <property type="match status" value="1"/>
</dbReference>
<sequence>MTVDISVQPPDFQMQLCDLQSHCFLQSKVNLPPEEFWKLCSQEKFPILRNMSLEMLSLFGSSYISESAFSTMKLIKSKSRNRINNSSLESCIRLATTACSIEIDKLATEKQCQSSH</sequence>
<dbReference type="Proteomes" id="UP001160148">
    <property type="component" value="Unassembled WGS sequence"/>
</dbReference>
<dbReference type="InterPro" id="IPR008906">
    <property type="entry name" value="HATC_C_dom"/>
</dbReference>
<accession>A0AAV0WCY1</accession>
<proteinExistence type="predicted"/>
<protein>
    <recommendedName>
        <fullName evidence="1">HAT C-terminal dimerisation domain-containing protein</fullName>
    </recommendedName>
</protein>
<evidence type="ECO:0000259" key="1">
    <source>
        <dbReference type="Pfam" id="PF05699"/>
    </source>
</evidence>
<dbReference type="Pfam" id="PF05699">
    <property type="entry name" value="Dimer_Tnp_hAT"/>
    <property type="match status" value="1"/>
</dbReference>
<dbReference type="PANTHER" id="PTHR45913:SF5">
    <property type="entry name" value="GENERAL TRANSCRIPTION FACTOR II-I REPEAT DOMAIN-CONTAINING PROTEIN 2A-LIKE PROTEIN"/>
    <property type="match status" value="1"/>
</dbReference>
<dbReference type="PANTHER" id="PTHR45913">
    <property type="entry name" value="EPM2A-INTERACTING PROTEIN 1"/>
    <property type="match status" value="1"/>
</dbReference>
<gene>
    <name evidence="2" type="ORF">MEUPH1_LOCUS9920</name>
</gene>
<evidence type="ECO:0000313" key="2">
    <source>
        <dbReference type="EMBL" id="CAI6353850.1"/>
    </source>
</evidence>
<dbReference type="AlphaFoldDB" id="A0AAV0WCY1"/>
<organism evidence="2 3">
    <name type="scientific">Macrosiphum euphorbiae</name>
    <name type="common">potato aphid</name>
    <dbReference type="NCBI Taxonomy" id="13131"/>
    <lineage>
        <taxon>Eukaryota</taxon>
        <taxon>Metazoa</taxon>
        <taxon>Ecdysozoa</taxon>
        <taxon>Arthropoda</taxon>
        <taxon>Hexapoda</taxon>
        <taxon>Insecta</taxon>
        <taxon>Pterygota</taxon>
        <taxon>Neoptera</taxon>
        <taxon>Paraneoptera</taxon>
        <taxon>Hemiptera</taxon>
        <taxon>Sternorrhyncha</taxon>
        <taxon>Aphidomorpha</taxon>
        <taxon>Aphidoidea</taxon>
        <taxon>Aphididae</taxon>
        <taxon>Macrosiphini</taxon>
        <taxon>Macrosiphum</taxon>
    </lineage>
</organism>
<feature type="domain" description="HAT C-terminal dimerisation" evidence="1">
    <location>
        <begin position="25"/>
        <end position="92"/>
    </location>
</feature>
<name>A0AAV0WCY1_9HEMI</name>
<evidence type="ECO:0000313" key="3">
    <source>
        <dbReference type="Proteomes" id="UP001160148"/>
    </source>
</evidence>
<dbReference type="GO" id="GO:0046983">
    <property type="term" value="F:protein dimerization activity"/>
    <property type="evidence" value="ECO:0007669"/>
    <property type="project" value="InterPro"/>
</dbReference>
<comment type="caution">
    <text evidence="2">The sequence shown here is derived from an EMBL/GenBank/DDBJ whole genome shotgun (WGS) entry which is preliminary data.</text>
</comment>
<dbReference type="InterPro" id="IPR012337">
    <property type="entry name" value="RNaseH-like_sf"/>
</dbReference>